<sequence length="71" mass="7679">MNQAEDGDSAVITRNGVPVAAIVPIDEYQALEDAADELLAREAVQHLDEPTVSMAELLADLFADERRNDVA</sequence>
<evidence type="ECO:0000256" key="2">
    <source>
        <dbReference type="RuleBase" id="RU362080"/>
    </source>
</evidence>
<proteinExistence type="inferred from homology"/>
<comment type="function">
    <text evidence="2">Antitoxin component of a type II toxin-antitoxin (TA) system.</text>
</comment>
<dbReference type="EMBL" id="JAMQGM010000002">
    <property type="protein sequence ID" value="MCM2576278.1"/>
    <property type="molecule type" value="Genomic_DNA"/>
</dbReference>
<comment type="similarity">
    <text evidence="1 2">Belongs to the phD/YefM antitoxin family.</text>
</comment>
<dbReference type="Pfam" id="PF02604">
    <property type="entry name" value="PhdYeFM_antitox"/>
    <property type="match status" value="1"/>
</dbReference>
<dbReference type="SUPFAM" id="SSF143120">
    <property type="entry name" value="YefM-like"/>
    <property type="match status" value="1"/>
</dbReference>
<name>A0ABT0X183_9ACTN</name>
<reference evidence="3" key="1">
    <citation type="journal article" date="2023" name="Int. J. Syst. Evol. Microbiol.">
        <title>Streptomyces meridianus sp. nov. isolated from brackish water of the Tagus estuary in Alcochete, Portugal.</title>
        <authorList>
            <person name="Santos J.D.N."/>
            <person name="Klimek D."/>
            <person name="Calusinska M."/>
            <person name="Lobo Da Cunha A."/>
            <person name="Catita J."/>
            <person name="Goncalves H."/>
            <person name="Gonzalez I."/>
            <person name="Reyes F."/>
            <person name="Lage O.M."/>
        </authorList>
    </citation>
    <scope>NUCLEOTIDE SEQUENCE</scope>
    <source>
        <strain evidence="3">MTZ3.1</strain>
    </source>
</reference>
<dbReference type="NCBIfam" id="TIGR01552">
    <property type="entry name" value="phd_fam"/>
    <property type="match status" value="1"/>
</dbReference>
<gene>
    <name evidence="3" type="ORF">M1E25_02730</name>
</gene>
<dbReference type="Proteomes" id="UP001167160">
    <property type="component" value="Unassembled WGS sequence"/>
</dbReference>
<comment type="caution">
    <text evidence="3">The sequence shown here is derived from an EMBL/GenBank/DDBJ whole genome shotgun (WGS) entry which is preliminary data.</text>
</comment>
<organism evidence="3 4">
    <name type="scientific">Streptomyces meridianus</name>
    <dbReference type="NCBI Taxonomy" id="2938945"/>
    <lineage>
        <taxon>Bacteria</taxon>
        <taxon>Bacillati</taxon>
        <taxon>Actinomycetota</taxon>
        <taxon>Actinomycetes</taxon>
        <taxon>Kitasatosporales</taxon>
        <taxon>Streptomycetaceae</taxon>
        <taxon>Streptomyces</taxon>
    </lineage>
</organism>
<evidence type="ECO:0000313" key="4">
    <source>
        <dbReference type="Proteomes" id="UP001167160"/>
    </source>
</evidence>
<evidence type="ECO:0000256" key="1">
    <source>
        <dbReference type="ARBA" id="ARBA00009981"/>
    </source>
</evidence>
<dbReference type="InterPro" id="IPR006442">
    <property type="entry name" value="Antitoxin_Phd/YefM"/>
</dbReference>
<dbReference type="InterPro" id="IPR036165">
    <property type="entry name" value="YefM-like_sf"/>
</dbReference>
<dbReference type="RefSeq" id="WP_251409055.1">
    <property type="nucleotide sequence ID" value="NZ_JAMQGM010000002.1"/>
</dbReference>
<keyword evidence="4" id="KW-1185">Reference proteome</keyword>
<evidence type="ECO:0000313" key="3">
    <source>
        <dbReference type="EMBL" id="MCM2576278.1"/>
    </source>
</evidence>
<protein>
    <recommendedName>
        <fullName evidence="2">Antitoxin</fullName>
    </recommendedName>
</protein>
<accession>A0ABT0X183</accession>
<dbReference type="Gene3D" id="3.40.1620.10">
    <property type="entry name" value="YefM-like domain"/>
    <property type="match status" value="1"/>
</dbReference>